<dbReference type="PRINTS" id="PR00081">
    <property type="entry name" value="GDHRDH"/>
</dbReference>
<dbReference type="Gene3D" id="3.40.50.720">
    <property type="entry name" value="NAD(P)-binding Rossmann-like Domain"/>
    <property type="match status" value="1"/>
</dbReference>
<dbReference type="InterPro" id="IPR052184">
    <property type="entry name" value="SDR_enzymes"/>
</dbReference>
<dbReference type="InterPro" id="IPR036291">
    <property type="entry name" value="NAD(P)-bd_dom_sf"/>
</dbReference>
<dbReference type="OrthoDB" id="9792003at2"/>
<evidence type="ECO:0000313" key="3">
    <source>
        <dbReference type="Proteomes" id="UP000183407"/>
    </source>
</evidence>
<protein>
    <submittedName>
        <fullName evidence="1">Short-chain dehydrogenase</fullName>
    </submittedName>
</protein>
<dbReference type="EMBL" id="FNTL01000005">
    <property type="protein sequence ID" value="SEE83817.1"/>
    <property type="molecule type" value="Genomic_DNA"/>
</dbReference>
<dbReference type="PANTHER" id="PTHR45458:SF1">
    <property type="entry name" value="SHORT CHAIN DEHYDROGENASE"/>
    <property type="match status" value="1"/>
</dbReference>
<name>A0A1H5M2Z7_RHOJO</name>
<accession>A0A1H5M2Z7</accession>
<organism evidence="1 3">
    <name type="scientific">Rhodococcus jostii</name>
    <dbReference type="NCBI Taxonomy" id="132919"/>
    <lineage>
        <taxon>Bacteria</taxon>
        <taxon>Bacillati</taxon>
        <taxon>Actinomycetota</taxon>
        <taxon>Actinomycetes</taxon>
        <taxon>Mycobacteriales</taxon>
        <taxon>Nocardiaceae</taxon>
        <taxon>Rhodococcus</taxon>
    </lineage>
</organism>
<dbReference type="GO" id="GO:0016616">
    <property type="term" value="F:oxidoreductase activity, acting on the CH-OH group of donors, NAD or NADP as acceptor"/>
    <property type="evidence" value="ECO:0007669"/>
    <property type="project" value="TreeGrafter"/>
</dbReference>
<dbReference type="EMBL" id="FNTL01000005">
    <property type="protein sequence ID" value="SEE83656.1"/>
    <property type="molecule type" value="Genomic_DNA"/>
</dbReference>
<dbReference type="RefSeq" id="WP_074873325.1">
    <property type="nucleotide sequence ID" value="NZ_FNTL01000005.1"/>
</dbReference>
<reference evidence="1" key="2">
    <citation type="submission" date="2016-10" db="EMBL/GenBank/DDBJ databases">
        <authorList>
            <person name="de Groot N.N."/>
        </authorList>
    </citation>
    <scope>NUCLEOTIDE SEQUENCE [LARGE SCALE GENOMIC DNA]</scope>
    <source>
        <strain evidence="1">DSM 44719</strain>
    </source>
</reference>
<evidence type="ECO:0000313" key="2">
    <source>
        <dbReference type="EMBL" id="SEE83817.1"/>
    </source>
</evidence>
<dbReference type="Proteomes" id="UP000183407">
    <property type="component" value="Unassembled WGS sequence"/>
</dbReference>
<dbReference type="SUPFAM" id="SSF51735">
    <property type="entry name" value="NAD(P)-binding Rossmann-fold domains"/>
    <property type="match status" value="1"/>
</dbReference>
<dbReference type="CDD" id="cd05325">
    <property type="entry name" value="carb_red_sniffer_like_SDR_c"/>
    <property type="match status" value="1"/>
</dbReference>
<dbReference type="PANTHER" id="PTHR45458">
    <property type="entry name" value="SHORT-CHAIN DEHYDROGENASE/REDUCTASE SDR"/>
    <property type="match status" value="1"/>
</dbReference>
<sequence length="226" mass="24116">MSTVLVVGADKGIAHSIVRQLHERGDNVIAACLFDGADLISDGITVEPNVDVTSQESVEALASRLTEAGTTLDSLIHVAGVMWLDDLGTIDYDLVRKQIEINTLGPLRTIEAARPLLNEGAKVGIVTSRVGSLGDNTSGGMYSYRISKAAANMAGLNLHHDLSKNGISVLMLHPGMVATDLTKDFPGEHTYITPEQAAAGLIKNIDNLTPENSGRFQHSDGTFLQW</sequence>
<dbReference type="InterPro" id="IPR002347">
    <property type="entry name" value="SDR_fam"/>
</dbReference>
<gene>
    <name evidence="1" type="ORF">SAMN04490220_8619</name>
    <name evidence="2" type="ORF">SAMN04490220_8630</name>
</gene>
<reference evidence="3" key="1">
    <citation type="submission" date="2016-10" db="EMBL/GenBank/DDBJ databases">
        <authorList>
            <person name="Varghese N."/>
        </authorList>
    </citation>
    <scope>NUCLEOTIDE SEQUENCE [LARGE SCALE GENOMIC DNA]</scope>
    <source>
        <strain evidence="3">DSM 44719</strain>
    </source>
</reference>
<proteinExistence type="predicted"/>
<dbReference type="AlphaFoldDB" id="A0A1H5M2Z7"/>
<evidence type="ECO:0000313" key="1">
    <source>
        <dbReference type="EMBL" id="SEE83656.1"/>
    </source>
</evidence>
<dbReference type="Pfam" id="PF00106">
    <property type="entry name" value="adh_short"/>
    <property type="match status" value="1"/>
</dbReference>